<dbReference type="GO" id="GO:0006417">
    <property type="term" value="P:regulation of translation"/>
    <property type="evidence" value="ECO:0007669"/>
    <property type="project" value="TreeGrafter"/>
</dbReference>
<dbReference type="PANTHER" id="PTHR37461:SF1">
    <property type="entry name" value="ANTI-SIGMA-K FACTOR RSKA"/>
    <property type="match status" value="1"/>
</dbReference>
<dbReference type="GO" id="GO:0016989">
    <property type="term" value="F:sigma factor antagonist activity"/>
    <property type="evidence" value="ECO:0007669"/>
    <property type="project" value="TreeGrafter"/>
</dbReference>
<feature type="domain" description="Anti-sigma K factor RskA C-terminal" evidence="2">
    <location>
        <begin position="99"/>
        <end position="256"/>
    </location>
</feature>
<dbReference type="GO" id="GO:0005886">
    <property type="term" value="C:plasma membrane"/>
    <property type="evidence" value="ECO:0007669"/>
    <property type="project" value="InterPro"/>
</dbReference>
<evidence type="ECO:0000256" key="1">
    <source>
        <dbReference type="SAM" id="Phobius"/>
    </source>
</evidence>
<feature type="transmembrane region" description="Helical" evidence="1">
    <location>
        <begin position="93"/>
        <end position="113"/>
    </location>
</feature>
<dbReference type="PANTHER" id="PTHR37461">
    <property type="entry name" value="ANTI-SIGMA-K FACTOR RSKA"/>
    <property type="match status" value="1"/>
</dbReference>
<keyword evidence="4" id="KW-1185">Reference proteome</keyword>
<gene>
    <name evidence="3" type="ORF">SAMN04487990_10650</name>
</gene>
<dbReference type="Proteomes" id="UP000198846">
    <property type="component" value="Unassembled WGS sequence"/>
</dbReference>
<keyword evidence="1" id="KW-0472">Membrane</keyword>
<organism evidence="3 4">
    <name type="scientific">Bizionia paragorgiae</name>
    <dbReference type="NCBI Taxonomy" id="283786"/>
    <lineage>
        <taxon>Bacteria</taxon>
        <taxon>Pseudomonadati</taxon>
        <taxon>Bacteroidota</taxon>
        <taxon>Flavobacteriia</taxon>
        <taxon>Flavobacteriales</taxon>
        <taxon>Flavobacteriaceae</taxon>
        <taxon>Bizionia</taxon>
    </lineage>
</organism>
<dbReference type="Pfam" id="PF10099">
    <property type="entry name" value="RskA_C"/>
    <property type="match status" value="1"/>
</dbReference>
<name>A0A1H3Y651_BIZPA</name>
<accession>A0A1H3Y651</accession>
<dbReference type="EMBL" id="FNQK01000006">
    <property type="protein sequence ID" value="SEA06571.1"/>
    <property type="molecule type" value="Genomic_DNA"/>
</dbReference>
<dbReference type="InterPro" id="IPR051474">
    <property type="entry name" value="Anti-sigma-K/W_factor"/>
</dbReference>
<evidence type="ECO:0000259" key="2">
    <source>
        <dbReference type="Pfam" id="PF10099"/>
    </source>
</evidence>
<dbReference type="RefSeq" id="WP_092133192.1">
    <property type="nucleotide sequence ID" value="NZ_FNQK01000006.1"/>
</dbReference>
<dbReference type="AlphaFoldDB" id="A0A1H3Y651"/>
<dbReference type="OrthoDB" id="1420916at2"/>
<evidence type="ECO:0000313" key="3">
    <source>
        <dbReference type="EMBL" id="SEA06571.1"/>
    </source>
</evidence>
<keyword evidence="1" id="KW-1133">Transmembrane helix</keyword>
<keyword evidence="1" id="KW-0812">Transmembrane</keyword>
<reference evidence="3 4" key="1">
    <citation type="submission" date="2016-10" db="EMBL/GenBank/DDBJ databases">
        <authorList>
            <person name="de Groot N.N."/>
        </authorList>
    </citation>
    <scope>NUCLEOTIDE SEQUENCE [LARGE SCALE GENOMIC DNA]</scope>
    <source>
        <strain evidence="3 4">DSM 23842</strain>
    </source>
</reference>
<evidence type="ECO:0000313" key="4">
    <source>
        <dbReference type="Proteomes" id="UP000198846"/>
    </source>
</evidence>
<dbReference type="STRING" id="283786.SAMN04487990_10650"/>
<sequence length="269" mass="29769">MDIKTYIKSGILELYVAGALSDKENREIYDAMLKYPELLEEVLNIEAAVVKLTAHAAPSNSKHIFTSVKKALSFTDNDTKVTSLLPPTRKTIWFNYTGWAAAVLLAVGLLWTLNKNEALNTKVSTITTDKEFLEIQVKDINSDLADTKKLLNVIRDQNLINITLNGQDVYPEGYAKVYWDKSSETVYLDLAGLPKPPEGKVYQIWSLTLNPLSPTSLGTIDDFNDNANKIFELQNNNASQAFGITLEPAGGSESPTMEQLYTLGVVSDS</sequence>
<proteinExistence type="predicted"/>
<dbReference type="InterPro" id="IPR018764">
    <property type="entry name" value="RskA_C"/>
</dbReference>
<protein>
    <submittedName>
        <fullName evidence="3">Anti-sigma-K factor rskA</fullName>
    </submittedName>
</protein>